<proteinExistence type="predicted"/>
<dbReference type="SUPFAM" id="SSF161111">
    <property type="entry name" value="Cation efflux protein transmembrane domain-like"/>
    <property type="match status" value="1"/>
</dbReference>
<reference evidence="8 9" key="1">
    <citation type="submission" date="2019-04" db="EMBL/GenBank/DDBJ databases">
        <title>Geobacter oryzae sp. nov., ferric-reducing bacteria isolated from paddy soil.</title>
        <authorList>
            <person name="Xu Z."/>
            <person name="Masuda Y."/>
            <person name="Itoh H."/>
            <person name="Senoo K."/>
        </authorList>
    </citation>
    <scope>NUCLEOTIDE SEQUENCE [LARGE SCALE GENOMIC DNA]</scope>
    <source>
        <strain evidence="8 9">Red111</strain>
    </source>
</reference>
<dbReference type="InterPro" id="IPR027469">
    <property type="entry name" value="Cation_efflux_TMD_sf"/>
</dbReference>
<name>A0A4S1CBL4_9BACT</name>
<evidence type="ECO:0000256" key="2">
    <source>
        <dbReference type="ARBA" id="ARBA00022448"/>
    </source>
</evidence>
<comment type="subcellular location">
    <subcellularLocation>
        <location evidence="1">Membrane</location>
        <topology evidence="1">Multi-pass membrane protein</topology>
    </subcellularLocation>
</comment>
<sequence>MASGEKAVKVAFRNNLVIFLFKLFAALTTHSAGMMAEAVHSLADTGNQVLLLFGMKRSKIPPTDTHPFGHGKEEYFWSFIVAMLLFVLGGIYSLVEGFHKLQHPEPLQHLYLNYAILSCSIVLEGQSWLIARRSMGKHSSSELLQGVVDSKDSGTVVVFVEDSGALLGLAIALLGTALVSLTGNPLYDAASSLFIGALLFVMALFLANEMRKLMIGEAIDPVQVRYARRVINSHEHVLAVGAIRSMQLGVADSLICIDVDFKQELHDYEVEKTIAELREKVQKTVPQLKHIFIQPAPVLARSEG</sequence>
<dbReference type="PANTHER" id="PTHR13414:SF9">
    <property type="entry name" value="PROTON-COUPLED ZINC ANTIPORTER SLC30A9, MITOCHONDRIAL"/>
    <property type="match status" value="1"/>
</dbReference>
<dbReference type="Pfam" id="PF01545">
    <property type="entry name" value="Cation_efflux"/>
    <property type="match status" value="1"/>
</dbReference>
<accession>A0A4S1CBL4</accession>
<keyword evidence="4 6" id="KW-1133">Transmembrane helix</keyword>
<evidence type="ECO:0000259" key="7">
    <source>
        <dbReference type="Pfam" id="PF01545"/>
    </source>
</evidence>
<dbReference type="RefSeq" id="WP_135871994.1">
    <property type="nucleotide sequence ID" value="NZ_SRSC01000004.1"/>
</dbReference>
<evidence type="ECO:0000313" key="9">
    <source>
        <dbReference type="Proteomes" id="UP000306416"/>
    </source>
</evidence>
<dbReference type="GO" id="GO:0006829">
    <property type="term" value="P:zinc ion transport"/>
    <property type="evidence" value="ECO:0007669"/>
    <property type="project" value="InterPro"/>
</dbReference>
<comment type="caution">
    <text evidence="8">The sequence shown here is derived from an EMBL/GenBank/DDBJ whole genome shotgun (WGS) entry which is preliminary data.</text>
</comment>
<keyword evidence="3 6" id="KW-0812">Transmembrane</keyword>
<feature type="transmembrane region" description="Helical" evidence="6">
    <location>
        <begin position="75"/>
        <end position="95"/>
    </location>
</feature>
<dbReference type="EMBL" id="SRSC01000004">
    <property type="protein sequence ID" value="TGU70721.1"/>
    <property type="molecule type" value="Genomic_DNA"/>
</dbReference>
<evidence type="ECO:0000256" key="4">
    <source>
        <dbReference type="ARBA" id="ARBA00022989"/>
    </source>
</evidence>
<feature type="transmembrane region" description="Helical" evidence="6">
    <location>
        <begin position="12"/>
        <end position="32"/>
    </location>
</feature>
<dbReference type="Gene3D" id="1.20.1510.10">
    <property type="entry name" value="Cation efflux protein transmembrane domain"/>
    <property type="match status" value="1"/>
</dbReference>
<dbReference type="InterPro" id="IPR058533">
    <property type="entry name" value="Cation_efflux_TM"/>
</dbReference>
<feature type="transmembrane region" description="Helical" evidence="6">
    <location>
        <begin position="189"/>
        <end position="207"/>
    </location>
</feature>
<evidence type="ECO:0000313" key="8">
    <source>
        <dbReference type="EMBL" id="TGU70721.1"/>
    </source>
</evidence>
<protein>
    <submittedName>
        <fullName evidence="8">Cation transporter</fullName>
    </submittedName>
</protein>
<gene>
    <name evidence="8" type="ORF">E4633_17130</name>
</gene>
<organism evidence="8 9">
    <name type="scientific">Geomonas terrae</name>
    <dbReference type="NCBI Taxonomy" id="2562681"/>
    <lineage>
        <taxon>Bacteria</taxon>
        <taxon>Pseudomonadati</taxon>
        <taxon>Thermodesulfobacteriota</taxon>
        <taxon>Desulfuromonadia</taxon>
        <taxon>Geobacterales</taxon>
        <taxon>Geobacteraceae</taxon>
        <taxon>Geomonas</taxon>
    </lineage>
</organism>
<evidence type="ECO:0000256" key="5">
    <source>
        <dbReference type="ARBA" id="ARBA00023136"/>
    </source>
</evidence>
<feature type="transmembrane region" description="Helical" evidence="6">
    <location>
        <begin position="165"/>
        <end position="183"/>
    </location>
</feature>
<dbReference type="SUPFAM" id="SSF160240">
    <property type="entry name" value="Cation efflux protein cytoplasmic domain-like"/>
    <property type="match status" value="1"/>
</dbReference>
<feature type="domain" description="Cation efflux protein transmembrane" evidence="7">
    <location>
        <begin position="9"/>
        <end position="209"/>
    </location>
</feature>
<dbReference type="InterPro" id="IPR040177">
    <property type="entry name" value="SLC30A9"/>
</dbReference>
<dbReference type="InterPro" id="IPR036837">
    <property type="entry name" value="Cation_efflux_CTD_sf"/>
</dbReference>
<dbReference type="Proteomes" id="UP000306416">
    <property type="component" value="Unassembled WGS sequence"/>
</dbReference>
<dbReference type="InterPro" id="IPR002524">
    <property type="entry name" value="Cation_efflux"/>
</dbReference>
<evidence type="ECO:0000256" key="3">
    <source>
        <dbReference type="ARBA" id="ARBA00022692"/>
    </source>
</evidence>
<dbReference type="PANTHER" id="PTHR13414">
    <property type="entry name" value="HUEL-CATION TRANSPORTER"/>
    <property type="match status" value="1"/>
</dbReference>
<keyword evidence="2" id="KW-0813">Transport</keyword>
<dbReference type="AlphaFoldDB" id="A0A4S1CBL4"/>
<dbReference type="GO" id="GO:0008324">
    <property type="term" value="F:monoatomic cation transmembrane transporter activity"/>
    <property type="evidence" value="ECO:0007669"/>
    <property type="project" value="InterPro"/>
</dbReference>
<evidence type="ECO:0000256" key="1">
    <source>
        <dbReference type="ARBA" id="ARBA00004141"/>
    </source>
</evidence>
<keyword evidence="9" id="KW-1185">Reference proteome</keyword>
<dbReference type="NCBIfam" id="TIGR01297">
    <property type="entry name" value="CDF"/>
    <property type="match status" value="1"/>
</dbReference>
<evidence type="ECO:0000256" key="6">
    <source>
        <dbReference type="SAM" id="Phobius"/>
    </source>
</evidence>
<dbReference type="GO" id="GO:0016020">
    <property type="term" value="C:membrane"/>
    <property type="evidence" value="ECO:0007669"/>
    <property type="project" value="UniProtKB-SubCell"/>
</dbReference>
<keyword evidence="5 6" id="KW-0472">Membrane</keyword>